<keyword evidence="6" id="KW-0175">Coiled coil</keyword>
<feature type="coiled-coil region" evidence="6">
    <location>
        <begin position="110"/>
        <end position="137"/>
    </location>
</feature>
<comment type="similarity">
    <text evidence="1">Belongs to the disease resistance NB-LRR family.</text>
</comment>
<feature type="domain" description="NB-ARC" evidence="7">
    <location>
        <begin position="190"/>
        <end position="244"/>
    </location>
</feature>
<evidence type="ECO:0000259" key="7">
    <source>
        <dbReference type="Pfam" id="PF00931"/>
    </source>
</evidence>
<reference evidence="9 10" key="1">
    <citation type="submission" date="2012-08" db="EMBL/GenBank/DDBJ databases">
        <title>Oryza genome evolution.</title>
        <authorList>
            <person name="Wing R.A."/>
        </authorList>
    </citation>
    <scope>NUCLEOTIDE SEQUENCE</scope>
</reference>
<evidence type="ECO:0008006" key="11">
    <source>
        <dbReference type="Google" id="ProtNLM"/>
    </source>
</evidence>
<dbReference type="eggNOG" id="KOG4658">
    <property type="taxonomic scope" value="Eukaryota"/>
</dbReference>
<dbReference type="Pfam" id="PF00931">
    <property type="entry name" value="NB-ARC"/>
    <property type="match status" value="2"/>
</dbReference>
<dbReference type="GO" id="GO:0043531">
    <property type="term" value="F:ADP binding"/>
    <property type="evidence" value="ECO:0007669"/>
    <property type="project" value="InterPro"/>
</dbReference>
<name>A0A0D9WRA8_9ORYZ</name>
<sequence length="339" mass="38203">MVVSASMGVMNPLMAKLTTLVGYEYKKLKGLRKQVSFLRDELTTMNAFLEKMELMDDEELDSLAKDWRSRVREMAYDMEDCIDYFMHHLDHSDAGLIHKLARRLKTLRMRHRIANQIDELKARVIEANERRVRYKLDDCNKYGAACTEPIDPRITALYQNAAGSLVGIDGPSQELVQLLAVDRDTDQRLLKVVSVVGFGGLGKTTLAKHVYDKVGHQFDCMAFVSVSQTPDIIRLLISIQSKLHIVDPSQTSWDIISCAFPDNGKGSRVIVTTRLKDVAKLACGKGGHIYKIQPLNNEDSKKLFFDRVFQPEDSRVPQYEEISAGILKKCGGLPLAIVT</sequence>
<feature type="domain" description="Disease resistance N-terminal" evidence="8">
    <location>
        <begin position="9"/>
        <end position="98"/>
    </location>
</feature>
<reference evidence="9" key="3">
    <citation type="submission" date="2015-04" db="UniProtKB">
        <authorList>
            <consortium name="EnsemblPlants"/>
        </authorList>
    </citation>
    <scope>IDENTIFICATION</scope>
</reference>
<evidence type="ECO:0000256" key="4">
    <source>
        <dbReference type="ARBA" id="ARBA00022741"/>
    </source>
</evidence>
<dbReference type="InterPro" id="IPR042197">
    <property type="entry name" value="Apaf_helical"/>
</dbReference>
<accession>A0A0D9WRA8</accession>
<evidence type="ECO:0000256" key="6">
    <source>
        <dbReference type="SAM" id="Coils"/>
    </source>
</evidence>
<proteinExistence type="inferred from homology"/>
<reference evidence="10" key="2">
    <citation type="submission" date="2013-12" db="EMBL/GenBank/DDBJ databases">
        <authorList>
            <person name="Yu Y."/>
            <person name="Lee S."/>
            <person name="de Baynast K."/>
            <person name="Wissotski M."/>
            <person name="Liu L."/>
            <person name="Talag J."/>
            <person name="Goicoechea J."/>
            <person name="Angelova A."/>
            <person name="Jetty R."/>
            <person name="Kudrna D."/>
            <person name="Golser W."/>
            <person name="Rivera L."/>
            <person name="Zhang J."/>
            <person name="Wing R."/>
        </authorList>
    </citation>
    <scope>NUCLEOTIDE SEQUENCE</scope>
</reference>
<dbReference type="AlphaFoldDB" id="A0A0D9WRA8"/>
<keyword evidence="5" id="KW-0611">Plant defense</keyword>
<protein>
    <recommendedName>
        <fullName evidence="11">Rx N-terminal domain-containing protein</fullName>
    </recommendedName>
</protein>
<dbReference type="STRING" id="77586.A0A0D9WRA8"/>
<evidence type="ECO:0000256" key="2">
    <source>
        <dbReference type="ARBA" id="ARBA00022614"/>
    </source>
</evidence>
<dbReference type="EnsemblPlants" id="LPERR06G15430.1">
    <property type="protein sequence ID" value="LPERR06G15430.1"/>
    <property type="gene ID" value="LPERR06G15430"/>
</dbReference>
<dbReference type="InterPro" id="IPR027417">
    <property type="entry name" value="P-loop_NTPase"/>
</dbReference>
<dbReference type="Proteomes" id="UP000032180">
    <property type="component" value="Chromosome 6"/>
</dbReference>
<dbReference type="SUPFAM" id="SSF52540">
    <property type="entry name" value="P-loop containing nucleoside triphosphate hydrolases"/>
    <property type="match status" value="1"/>
</dbReference>
<dbReference type="Gramene" id="LPERR06G15430.1">
    <property type="protein sequence ID" value="LPERR06G15430.1"/>
    <property type="gene ID" value="LPERR06G15430"/>
</dbReference>
<dbReference type="Gene3D" id="3.40.50.300">
    <property type="entry name" value="P-loop containing nucleotide triphosphate hydrolases"/>
    <property type="match status" value="1"/>
</dbReference>
<organism evidence="9 10">
    <name type="scientific">Leersia perrieri</name>
    <dbReference type="NCBI Taxonomy" id="77586"/>
    <lineage>
        <taxon>Eukaryota</taxon>
        <taxon>Viridiplantae</taxon>
        <taxon>Streptophyta</taxon>
        <taxon>Embryophyta</taxon>
        <taxon>Tracheophyta</taxon>
        <taxon>Spermatophyta</taxon>
        <taxon>Magnoliopsida</taxon>
        <taxon>Liliopsida</taxon>
        <taxon>Poales</taxon>
        <taxon>Poaceae</taxon>
        <taxon>BOP clade</taxon>
        <taxon>Oryzoideae</taxon>
        <taxon>Oryzeae</taxon>
        <taxon>Oryzinae</taxon>
        <taxon>Leersia</taxon>
    </lineage>
</organism>
<dbReference type="HOGENOM" id="CLU_000837_29_0_1"/>
<dbReference type="Gene3D" id="1.20.5.4130">
    <property type="match status" value="1"/>
</dbReference>
<dbReference type="PANTHER" id="PTHR19338">
    <property type="entry name" value="TRANSLOCASE OF INNER MITOCHONDRIAL MEMBRANE 13 HOMOLOG"/>
    <property type="match status" value="1"/>
</dbReference>
<evidence type="ECO:0000256" key="1">
    <source>
        <dbReference type="ARBA" id="ARBA00008894"/>
    </source>
</evidence>
<evidence type="ECO:0000313" key="9">
    <source>
        <dbReference type="EnsemblPlants" id="LPERR06G15430.1"/>
    </source>
</evidence>
<keyword evidence="2" id="KW-0433">Leucine-rich repeat</keyword>
<dbReference type="Gene3D" id="1.10.8.430">
    <property type="entry name" value="Helical domain of apoptotic protease-activating factors"/>
    <property type="match status" value="1"/>
</dbReference>
<evidence type="ECO:0000313" key="10">
    <source>
        <dbReference type="Proteomes" id="UP000032180"/>
    </source>
</evidence>
<evidence type="ECO:0000256" key="3">
    <source>
        <dbReference type="ARBA" id="ARBA00022737"/>
    </source>
</evidence>
<dbReference type="InterPro" id="IPR041118">
    <property type="entry name" value="Rx_N"/>
</dbReference>
<keyword evidence="4" id="KW-0547">Nucleotide-binding</keyword>
<evidence type="ECO:0000256" key="5">
    <source>
        <dbReference type="ARBA" id="ARBA00022821"/>
    </source>
</evidence>
<dbReference type="PRINTS" id="PR00364">
    <property type="entry name" value="DISEASERSIST"/>
</dbReference>
<dbReference type="CDD" id="cd14798">
    <property type="entry name" value="RX-CC_like"/>
    <property type="match status" value="1"/>
</dbReference>
<dbReference type="GO" id="GO:0006952">
    <property type="term" value="P:defense response"/>
    <property type="evidence" value="ECO:0007669"/>
    <property type="project" value="UniProtKB-KW"/>
</dbReference>
<dbReference type="Pfam" id="PF18052">
    <property type="entry name" value="Rx_N"/>
    <property type="match status" value="1"/>
</dbReference>
<evidence type="ECO:0000259" key="8">
    <source>
        <dbReference type="Pfam" id="PF18052"/>
    </source>
</evidence>
<feature type="domain" description="NB-ARC" evidence="7">
    <location>
        <begin position="251"/>
        <end position="312"/>
    </location>
</feature>
<dbReference type="InterPro" id="IPR002182">
    <property type="entry name" value="NB-ARC"/>
</dbReference>
<dbReference type="InterPro" id="IPR038005">
    <property type="entry name" value="RX-like_CC"/>
</dbReference>
<keyword evidence="3" id="KW-0677">Repeat</keyword>
<keyword evidence="10" id="KW-1185">Reference proteome</keyword>
<dbReference type="PANTHER" id="PTHR19338:SF65">
    <property type="entry name" value="OS06G0163900 PROTEIN"/>
    <property type="match status" value="1"/>
</dbReference>